<dbReference type="PANTHER" id="PTHR42756:SF1">
    <property type="entry name" value="TRANSCRIPTIONAL REPRESSOR OF EMRAB OPERON"/>
    <property type="match status" value="1"/>
</dbReference>
<dbReference type="Gene3D" id="1.10.10.10">
    <property type="entry name" value="Winged helix-like DNA-binding domain superfamily/Winged helix DNA-binding domain"/>
    <property type="match status" value="1"/>
</dbReference>
<dbReference type="EMBL" id="WKPJ01000025">
    <property type="protein sequence ID" value="MSA90396.1"/>
    <property type="molecule type" value="Genomic_DNA"/>
</dbReference>
<dbReference type="Proteomes" id="UP000433575">
    <property type="component" value="Unassembled WGS sequence"/>
</dbReference>
<dbReference type="PROSITE" id="PS50995">
    <property type="entry name" value="HTH_MARR_2"/>
    <property type="match status" value="1"/>
</dbReference>
<evidence type="ECO:0000256" key="4">
    <source>
        <dbReference type="ARBA" id="ARBA00023163"/>
    </source>
</evidence>
<evidence type="ECO:0000313" key="11">
    <source>
        <dbReference type="Proteomes" id="UP000433575"/>
    </source>
</evidence>
<dbReference type="InterPro" id="IPR036388">
    <property type="entry name" value="WH-like_DNA-bd_sf"/>
</dbReference>
<dbReference type="InterPro" id="IPR055166">
    <property type="entry name" value="Transc_reg_Sar_Rot_HTH"/>
</dbReference>
<dbReference type="GO" id="GO:0005737">
    <property type="term" value="C:cytoplasm"/>
    <property type="evidence" value="ECO:0007669"/>
    <property type="project" value="UniProtKB-SubCell"/>
</dbReference>
<keyword evidence="2" id="KW-0805">Transcription regulation</keyword>
<dbReference type="GO" id="GO:0003677">
    <property type="term" value="F:DNA binding"/>
    <property type="evidence" value="ECO:0007669"/>
    <property type="project" value="UniProtKB-KW"/>
</dbReference>
<dbReference type="PANTHER" id="PTHR42756">
    <property type="entry name" value="TRANSCRIPTIONAL REGULATOR, MARR"/>
    <property type="match status" value="1"/>
</dbReference>
<comment type="caution">
    <text evidence="9">The sequence shown here is derived from an EMBL/GenBank/DDBJ whole genome shotgun (WGS) entry which is preliminary data.</text>
</comment>
<evidence type="ECO:0000313" key="12">
    <source>
        <dbReference type="Proteomes" id="UP000480929"/>
    </source>
</evidence>
<comment type="subcellular location">
    <subcellularLocation>
        <location evidence="1">Cytoplasm</location>
    </subcellularLocation>
</comment>
<dbReference type="EMBL" id="WKPI01000027">
    <property type="protein sequence ID" value="MSC34126.1"/>
    <property type="molecule type" value="Genomic_DNA"/>
</dbReference>
<feature type="domain" description="HTH marR-type" evidence="8">
    <location>
        <begin position="1"/>
        <end position="142"/>
    </location>
</feature>
<gene>
    <name evidence="10" type="ORF">GKD88_13445</name>
    <name evidence="9" type="ORF">GKE08_13775</name>
</gene>
<evidence type="ECO:0000259" key="8">
    <source>
        <dbReference type="PROSITE" id="PS50995"/>
    </source>
</evidence>
<dbReference type="Proteomes" id="UP000480929">
    <property type="component" value="Unassembled WGS sequence"/>
</dbReference>
<keyword evidence="3" id="KW-0238">DNA-binding</keyword>
<name>A0A6N7SAT2_9FIRM</name>
<evidence type="ECO:0000313" key="9">
    <source>
        <dbReference type="EMBL" id="MSA90396.1"/>
    </source>
</evidence>
<proteinExistence type="inferred from homology"/>
<evidence type="ECO:0000313" key="10">
    <source>
        <dbReference type="EMBL" id="MSC34126.1"/>
    </source>
</evidence>
<organism evidence="9 11">
    <name type="scientific">Holdemania massiliensis</name>
    <dbReference type="NCBI Taxonomy" id="1468449"/>
    <lineage>
        <taxon>Bacteria</taxon>
        <taxon>Bacillati</taxon>
        <taxon>Bacillota</taxon>
        <taxon>Erysipelotrichia</taxon>
        <taxon>Erysipelotrichales</taxon>
        <taxon>Erysipelotrichaceae</taxon>
        <taxon>Holdemania</taxon>
    </lineage>
</organism>
<dbReference type="Pfam" id="PF22381">
    <property type="entry name" value="Staph_reg_Sar_Rot"/>
    <property type="match status" value="1"/>
</dbReference>
<dbReference type="AlphaFoldDB" id="A0A6N7SAT2"/>
<evidence type="ECO:0000256" key="3">
    <source>
        <dbReference type="ARBA" id="ARBA00023125"/>
    </source>
</evidence>
<dbReference type="GO" id="GO:0003700">
    <property type="term" value="F:DNA-binding transcription factor activity"/>
    <property type="evidence" value="ECO:0007669"/>
    <property type="project" value="InterPro"/>
</dbReference>
<sequence>MKRIRRCLMQVSFSYLICQLRKDYTAFLQSRLDAFELTVGLFPYLIYLEHAGACTPSAMAKQLRQDNGHITRCLDKLEKLDCLKRCRSEQDGRAFVVSLTEKGRQICQEITAANRQWEQRALENLSEDQKNQLNQLLIQVVQDLRPAR</sequence>
<evidence type="ECO:0000256" key="7">
    <source>
        <dbReference type="ARBA" id="ARBA00047207"/>
    </source>
</evidence>
<dbReference type="SMART" id="SM00347">
    <property type="entry name" value="HTH_MARR"/>
    <property type="match status" value="1"/>
</dbReference>
<dbReference type="InterPro" id="IPR000835">
    <property type="entry name" value="HTH_MarR-typ"/>
</dbReference>
<dbReference type="PRINTS" id="PR00598">
    <property type="entry name" value="HTHMARR"/>
</dbReference>
<keyword evidence="4" id="KW-0804">Transcription</keyword>
<evidence type="ECO:0000256" key="2">
    <source>
        <dbReference type="ARBA" id="ARBA00023015"/>
    </source>
</evidence>
<evidence type="ECO:0000256" key="5">
    <source>
        <dbReference type="ARBA" id="ARBA00046337"/>
    </source>
</evidence>
<dbReference type="OrthoDB" id="2064128at2"/>
<dbReference type="InterPro" id="IPR036390">
    <property type="entry name" value="WH_DNA-bd_sf"/>
</dbReference>
<comment type="similarity">
    <text evidence="5">Belongs to the SarZ family.</text>
</comment>
<accession>A0A6N7SAT2</accession>
<evidence type="ECO:0000256" key="1">
    <source>
        <dbReference type="ARBA" id="ARBA00004496"/>
    </source>
</evidence>
<dbReference type="SUPFAM" id="SSF46785">
    <property type="entry name" value="Winged helix' DNA-binding domain"/>
    <property type="match status" value="1"/>
</dbReference>
<protein>
    <recommendedName>
        <fullName evidence="6">HTH-type transcriptional regulator SarZ</fullName>
    </recommendedName>
    <alternativeName>
        <fullName evidence="7">Staphylococcal accessory regulator Z</fullName>
    </alternativeName>
</protein>
<dbReference type="InterPro" id="IPR054630">
    <property type="entry name" value="BilQ"/>
</dbReference>
<dbReference type="NCBIfam" id="NF045593">
    <property type="entry name" value="bilirub_TF_BilQ"/>
    <property type="match status" value="1"/>
</dbReference>
<reference evidence="11 12" key="1">
    <citation type="journal article" date="2019" name="Nat. Med.">
        <title>A library of human gut bacterial isolates paired with longitudinal multiomics data enables mechanistic microbiome research.</title>
        <authorList>
            <person name="Poyet M."/>
            <person name="Groussin M."/>
            <person name="Gibbons S.M."/>
            <person name="Avila-Pacheco J."/>
            <person name="Jiang X."/>
            <person name="Kearney S.M."/>
            <person name="Perrotta A.R."/>
            <person name="Berdy B."/>
            <person name="Zhao S."/>
            <person name="Lieberman T.D."/>
            <person name="Swanson P.K."/>
            <person name="Smith M."/>
            <person name="Roesemann S."/>
            <person name="Alexander J.E."/>
            <person name="Rich S.A."/>
            <person name="Livny J."/>
            <person name="Vlamakis H."/>
            <person name="Clish C."/>
            <person name="Bullock K."/>
            <person name="Deik A."/>
            <person name="Scott J."/>
            <person name="Pierce K.A."/>
            <person name="Xavier R.J."/>
            <person name="Alm E.J."/>
        </authorList>
    </citation>
    <scope>NUCLEOTIDE SEQUENCE [LARGE SCALE GENOMIC DNA]</scope>
    <source>
        <strain evidence="9 11">BIOML-A4</strain>
        <strain evidence="10 12">BIOML-A5</strain>
    </source>
</reference>
<evidence type="ECO:0000256" key="6">
    <source>
        <dbReference type="ARBA" id="ARBA00047188"/>
    </source>
</evidence>
<keyword evidence="12" id="KW-1185">Reference proteome</keyword>